<feature type="region of interest" description="Disordered" evidence="1">
    <location>
        <begin position="247"/>
        <end position="269"/>
    </location>
</feature>
<protein>
    <submittedName>
        <fullName evidence="2">Uncharacterized protein</fullName>
    </submittedName>
</protein>
<accession>A0A399F4E8</accession>
<evidence type="ECO:0000313" key="2">
    <source>
        <dbReference type="EMBL" id="RIH91564.1"/>
    </source>
</evidence>
<proteinExistence type="predicted"/>
<evidence type="ECO:0000256" key="1">
    <source>
        <dbReference type="SAM" id="MobiDB-lite"/>
    </source>
</evidence>
<sequence>MLHRGVLVERAIGAVELVDPHKDALSQLDLPLKGPGRLLDLPLEEPGFNRSHGSPQAVNLCDEVRGFSLERIGQVLDIEATPQGVYGPGHPRFIGQQLLSTKGQQRALLGGQSQRLIVGVGVQALGSPQHRRQGLVGRAHHVGERLLSGEGTPAGLGVEAQHPALGVFGPELLPHDPGPHPPGRAKFRRLLEDIPMGREEKGQPRPKGIHIQPGIHGRLHVGLTVGQGKGDLLGRGASGLADVVSRDADGVPLGHPLGTKSEQVGDEPH</sequence>
<comment type="caution">
    <text evidence="2">The sequence shown here is derived from an EMBL/GenBank/DDBJ whole genome shotgun (WGS) entry which is preliminary data.</text>
</comment>
<name>A0A399F4E8_9DEIN</name>
<reference evidence="2 3" key="1">
    <citation type="submission" date="2018-08" db="EMBL/GenBank/DDBJ databases">
        <title>Meiothermus granaticius genome AF-68 sequencing project.</title>
        <authorList>
            <person name="Da Costa M.S."/>
            <person name="Albuquerque L."/>
            <person name="Raposo P."/>
            <person name="Froufe H.J.C."/>
            <person name="Barroso C.S."/>
            <person name="Egas C."/>
        </authorList>
    </citation>
    <scope>NUCLEOTIDE SEQUENCE [LARGE SCALE GENOMIC DNA]</scope>
    <source>
        <strain evidence="2 3">AF-68</strain>
    </source>
</reference>
<evidence type="ECO:0000313" key="3">
    <source>
        <dbReference type="Proteomes" id="UP000266178"/>
    </source>
</evidence>
<dbReference type="EMBL" id="QWLB01000039">
    <property type="protein sequence ID" value="RIH91564.1"/>
    <property type="molecule type" value="Genomic_DNA"/>
</dbReference>
<organism evidence="2 3">
    <name type="scientific">Meiothermus granaticius NBRC 107808</name>
    <dbReference type="NCBI Taxonomy" id="1227551"/>
    <lineage>
        <taxon>Bacteria</taxon>
        <taxon>Thermotogati</taxon>
        <taxon>Deinococcota</taxon>
        <taxon>Deinococci</taxon>
        <taxon>Thermales</taxon>
        <taxon>Thermaceae</taxon>
        <taxon>Meiothermus</taxon>
    </lineage>
</organism>
<dbReference type="AlphaFoldDB" id="A0A399F4E8"/>
<dbReference type="Proteomes" id="UP000266178">
    <property type="component" value="Unassembled WGS sequence"/>
</dbReference>
<gene>
    <name evidence="2" type="ORF">Mgrana_02566</name>
</gene>
<keyword evidence="3" id="KW-1185">Reference proteome</keyword>